<evidence type="ECO:0000313" key="2">
    <source>
        <dbReference type="Proteomes" id="UP000309872"/>
    </source>
</evidence>
<dbReference type="OrthoDB" id="1267278at2"/>
<accession>A0A4U0H339</accession>
<reference evidence="1 2" key="1">
    <citation type="submission" date="2019-04" db="EMBL/GenBank/DDBJ databases">
        <title>Sphingobacterium olei sp. nov., isolated from oil-contaminated soil.</title>
        <authorList>
            <person name="Liu B."/>
        </authorList>
    </citation>
    <scope>NUCLEOTIDE SEQUENCE [LARGE SCALE GENOMIC DNA]</scope>
    <source>
        <strain evidence="1 2">Y3L14</strain>
    </source>
</reference>
<evidence type="ECO:0000313" key="1">
    <source>
        <dbReference type="EMBL" id="TJY64622.1"/>
    </source>
</evidence>
<comment type="caution">
    <text evidence="1">The sequence shown here is derived from an EMBL/GenBank/DDBJ whole genome shotgun (WGS) entry which is preliminary data.</text>
</comment>
<dbReference type="AlphaFoldDB" id="A0A4U0H339"/>
<sequence length="121" mass="12919">MCLLFPKSGTSQTTKLQASLFEGILLAGYTDHGAYINCTGPAVKYILKKASIMAGLLPSLKIKEDRVQAGAARNSLLTPTLGFGLTGCYKHLVVQLPAFYSAKTSTTDGKWKLGVGVGYKF</sequence>
<proteinExistence type="predicted"/>
<protein>
    <recommendedName>
        <fullName evidence="3">Outer membrane protein beta-barrel domain-containing protein</fullName>
    </recommendedName>
</protein>
<gene>
    <name evidence="1" type="ORF">FAZ19_15450</name>
</gene>
<dbReference type="EMBL" id="SUKA01000004">
    <property type="protein sequence ID" value="TJY64622.1"/>
    <property type="molecule type" value="Genomic_DNA"/>
</dbReference>
<dbReference type="Proteomes" id="UP000309872">
    <property type="component" value="Unassembled WGS sequence"/>
</dbReference>
<evidence type="ECO:0008006" key="3">
    <source>
        <dbReference type="Google" id="ProtNLM"/>
    </source>
</evidence>
<name>A0A4U0H339_9SPHI</name>
<keyword evidence="2" id="KW-1185">Reference proteome</keyword>
<organism evidence="1 2">
    <name type="scientific">Sphingobacterium alkalisoli</name>
    <dbReference type="NCBI Taxonomy" id="1874115"/>
    <lineage>
        <taxon>Bacteria</taxon>
        <taxon>Pseudomonadati</taxon>
        <taxon>Bacteroidota</taxon>
        <taxon>Sphingobacteriia</taxon>
        <taxon>Sphingobacteriales</taxon>
        <taxon>Sphingobacteriaceae</taxon>
        <taxon>Sphingobacterium</taxon>
    </lineage>
</organism>